<organism evidence="4 5">
    <name type="scientific">Actinidia rufa</name>
    <dbReference type="NCBI Taxonomy" id="165716"/>
    <lineage>
        <taxon>Eukaryota</taxon>
        <taxon>Viridiplantae</taxon>
        <taxon>Streptophyta</taxon>
        <taxon>Embryophyta</taxon>
        <taxon>Tracheophyta</taxon>
        <taxon>Spermatophyta</taxon>
        <taxon>Magnoliopsida</taxon>
        <taxon>eudicotyledons</taxon>
        <taxon>Gunneridae</taxon>
        <taxon>Pentapetalae</taxon>
        <taxon>asterids</taxon>
        <taxon>Ericales</taxon>
        <taxon>Actinidiaceae</taxon>
        <taxon>Actinidia</taxon>
    </lineage>
</organism>
<dbReference type="InterPro" id="IPR020084">
    <property type="entry name" value="NUDIX_hydrolase_CS"/>
</dbReference>
<dbReference type="InterPro" id="IPR003293">
    <property type="entry name" value="Nudix_hydrolase6-like"/>
</dbReference>
<dbReference type="AlphaFoldDB" id="A0A7J0FXZ0"/>
<keyword evidence="2 4" id="KW-0378">Hydrolase</keyword>
<evidence type="ECO:0000313" key="4">
    <source>
        <dbReference type="EMBL" id="GFZ03347.1"/>
    </source>
</evidence>
<dbReference type="PRINTS" id="PR01356">
    <property type="entry name" value="GFGPROTEIN"/>
</dbReference>
<protein>
    <submittedName>
        <fullName evidence="4">Nudix hydrolase homolog 2</fullName>
    </submittedName>
</protein>
<evidence type="ECO:0000259" key="3">
    <source>
        <dbReference type="PROSITE" id="PS51462"/>
    </source>
</evidence>
<accession>A0A7J0FXZ0</accession>
<dbReference type="Proteomes" id="UP000585474">
    <property type="component" value="Unassembled WGS sequence"/>
</dbReference>
<dbReference type="FunFam" id="3.40.630.30:FF:000016">
    <property type="entry name" value="nudix hydrolase 2"/>
    <property type="match status" value="1"/>
</dbReference>
<comment type="similarity">
    <text evidence="1">Belongs to the Nudix hydrolase family.</text>
</comment>
<dbReference type="InterPro" id="IPR000086">
    <property type="entry name" value="NUDIX_hydrolase_dom"/>
</dbReference>
<proteinExistence type="inferred from homology"/>
<feature type="domain" description="Nudix hydrolase" evidence="3">
    <location>
        <begin position="161"/>
        <end position="282"/>
    </location>
</feature>
<evidence type="ECO:0000256" key="2">
    <source>
        <dbReference type="ARBA" id="ARBA00022801"/>
    </source>
</evidence>
<dbReference type="GO" id="GO:0047631">
    <property type="term" value="F:ADP-ribose diphosphatase activity"/>
    <property type="evidence" value="ECO:0007669"/>
    <property type="project" value="TreeGrafter"/>
</dbReference>
<dbReference type="PROSITE" id="PS51462">
    <property type="entry name" value="NUDIX"/>
    <property type="match status" value="1"/>
</dbReference>
<reference evidence="4 5" key="1">
    <citation type="submission" date="2019-07" db="EMBL/GenBank/DDBJ databases">
        <title>De Novo Assembly of kiwifruit Actinidia rufa.</title>
        <authorList>
            <person name="Sugita-Konishi S."/>
            <person name="Sato K."/>
            <person name="Mori E."/>
            <person name="Abe Y."/>
            <person name="Kisaki G."/>
            <person name="Hamano K."/>
            <person name="Suezawa K."/>
            <person name="Otani M."/>
            <person name="Fukuda T."/>
            <person name="Manabe T."/>
            <person name="Gomi K."/>
            <person name="Tabuchi M."/>
            <person name="Akimitsu K."/>
            <person name="Kataoka I."/>
        </authorList>
    </citation>
    <scope>NUCLEOTIDE SEQUENCE [LARGE SCALE GENOMIC DNA]</scope>
    <source>
        <strain evidence="5">cv. Fuchu</strain>
    </source>
</reference>
<dbReference type="InterPro" id="IPR015797">
    <property type="entry name" value="NUDIX_hydrolase-like_dom_sf"/>
</dbReference>
<comment type="caution">
    <text evidence="4">The sequence shown here is derived from an EMBL/GenBank/DDBJ whole genome shotgun (WGS) entry which is preliminary data.</text>
</comment>
<dbReference type="OrthoDB" id="447842at2759"/>
<evidence type="ECO:0000256" key="1">
    <source>
        <dbReference type="ARBA" id="ARBA00005582"/>
    </source>
</evidence>
<dbReference type="GO" id="GO:0035529">
    <property type="term" value="F:NADH pyrophosphatase activity"/>
    <property type="evidence" value="ECO:0007669"/>
    <property type="project" value="TreeGrafter"/>
</dbReference>
<evidence type="ECO:0000313" key="5">
    <source>
        <dbReference type="Proteomes" id="UP000585474"/>
    </source>
</evidence>
<dbReference type="EMBL" id="BJWL01000015">
    <property type="protein sequence ID" value="GFZ03347.1"/>
    <property type="molecule type" value="Genomic_DNA"/>
</dbReference>
<keyword evidence="5" id="KW-1185">Reference proteome</keyword>
<dbReference type="PANTHER" id="PTHR13994:SF29">
    <property type="entry name" value="NUDIX HYDROLASE 2"/>
    <property type="match status" value="1"/>
</dbReference>
<dbReference type="SUPFAM" id="SSF55811">
    <property type="entry name" value="Nudix"/>
    <property type="match status" value="1"/>
</dbReference>
<name>A0A7J0FXZ0_9ERIC</name>
<dbReference type="PANTHER" id="PTHR13994">
    <property type="entry name" value="NUDIX HYDROLASE RELATED"/>
    <property type="match status" value="1"/>
</dbReference>
<dbReference type="PROSITE" id="PS00893">
    <property type="entry name" value="NUDIX_BOX"/>
    <property type="match status" value="1"/>
</dbReference>
<dbReference type="Pfam" id="PF18290">
    <property type="entry name" value="Nudix_hydro"/>
    <property type="match status" value="1"/>
</dbReference>
<dbReference type="InterPro" id="IPR040618">
    <property type="entry name" value="Pre-Nudix"/>
</dbReference>
<dbReference type="Gene3D" id="3.90.79.10">
    <property type="entry name" value="Nucleoside Triphosphate Pyrophosphohydrolase"/>
    <property type="match status" value="1"/>
</dbReference>
<dbReference type="Pfam" id="PF00293">
    <property type="entry name" value="NUDIX"/>
    <property type="match status" value="1"/>
</dbReference>
<dbReference type="GO" id="GO:0051287">
    <property type="term" value="F:NAD binding"/>
    <property type="evidence" value="ECO:0007669"/>
    <property type="project" value="TreeGrafter"/>
</dbReference>
<sequence>MVVGLWKGRVWLRLEAKAGEVGCRGLGGRSRIKVRFGGAFNINSMAEPASLAMEQMGSENEEQEQISKLLTGMNDEHGGVIVEMTTEPMDAHVFSSLLRTSISHWRQQGKKGVWIKFPIELVNLVEPAVKEGFYFHHAEPKYLMLVHWIPETTNTLPGNATHRVRIGAFIMNEKKEVLVVQEKNGVLRGTGVWKFPTGVVDEGEDICDAAVREVKEETGWMPFEEYLSQNFVQKNELLKYIADICLTKREGKYSGFSTVPTTTSFSDNKSYLYLSRQFLNNP</sequence>
<gene>
    <name evidence="4" type="ORF">Acr_15g0019550</name>
</gene>
<dbReference type="Gene3D" id="3.40.630.30">
    <property type="match status" value="1"/>
</dbReference>